<evidence type="ECO:0000313" key="4">
    <source>
        <dbReference type="Proteomes" id="UP000565572"/>
    </source>
</evidence>
<dbReference type="Proteomes" id="UP000565572">
    <property type="component" value="Unassembled WGS sequence"/>
</dbReference>
<dbReference type="EMBL" id="JACHZG010000001">
    <property type="protein sequence ID" value="MBB3327373.1"/>
    <property type="molecule type" value="Genomic_DNA"/>
</dbReference>
<evidence type="ECO:0000256" key="2">
    <source>
        <dbReference type="SAM" id="Phobius"/>
    </source>
</evidence>
<feature type="region of interest" description="Disordered" evidence="1">
    <location>
        <begin position="212"/>
        <end position="271"/>
    </location>
</feature>
<feature type="transmembrane region" description="Helical" evidence="2">
    <location>
        <begin position="94"/>
        <end position="111"/>
    </location>
</feature>
<sequence>MTAQPAETAQAPQPLRTGRARAARLRTPALGGLAVGAVLALVAGSRPWWRAAGDGVSVAFTGTESSGGLAQALALVVLAGALLALVLKSRGRRVLGVLLLLTGAGAVVLGLDRSRPATQAVRSRVLEVSLADQFALVGTAWPYVFAAAGLVVVLAAGTMALTAPRWPSRTARYERPAVTPGAPASPAAAVADARREDDPAALWRLLDAGVDPTAADGRPVAEPGNRAVEDPAEQSDEHPGDERSSRRAVVQEQPSGVTMNRRVDTRTDEPT</sequence>
<dbReference type="AlphaFoldDB" id="A0A7W5JW19"/>
<keyword evidence="4" id="KW-1185">Reference proteome</keyword>
<protein>
    <submittedName>
        <fullName evidence="3">Putative membrane protein (TIGR02234 family)</fullName>
    </submittedName>
</protein>
<name>A0A7W5JW19_9ACTN</name>
<keyword evidence="2" id="KW-0812">Transmembrane</keyword>
<evidence type="ECO:0000313" key="3">
    <source>
        <dbReference type="EMBL" id="MBB3327373.1"/>
    </source>
</evidence>
<reference evidence="3 4" key="1">
    <citation type="submission" date="2020-08" db="EMBL/GenBank/DDBJ databases">
        <title>Sequencing the genomes of 1000 actinobacteria strains.</title>
        <authorList>
            <person name="Klenk H.-P."/>
        </authorList>
    </citation>
    <scope>NUCLEOTIDE SEQUENCE [LARGE SCALE GENOMIC DNA]</scope>
    <source>
        <strain evidence="3 4">DSM 11053</strain>
    </source>
</reference>
<feature type="compositionally biased region" description="Basic and acidic residues" evidence="1">
    <location>
        <begin position="235"/>
        <end position="245"/>
    </location>
</feature>
<feature type="transmembrane region" description="Helical" evidence="2">
    <location>
        <begin position="29"/>
        <end position="49"/>
    </location>
</feature>
<comment type="caution">
    <text evidence="3">The sequence shown here is derived from an EMBL/GenBank/DDBJ whole genome shotgun (WGS) entry which is preliminary data.</text>
</comment>
<feature type="compositionally biased region" description="Basic and acidic residues" evidence="1">
    <location>
        <begin position="261"/>
        <end position="271"/>
    </location>
</feature>
<dbReference type="RefSeq" id="WP_183338558.1">
    <property type="nucleotide sequence ID" value="NZ_JACHZG010000001.1"/>
</dbReference>
<evidence type="ECO:0000256" key="1">
    <source>
        <dbReference type="SAM" id="MobiDB-lite"/>
    </source>
</evidence>
<gene>
    <name evidence="3" type="ORF">FHX39_002317</name>
</gene>
<dbReference type="Pfam" id="PF09534">
    <property type="entry name" value="Trp_oprn_chp"/>
    <property type="match status" value="1"/>
</dbReference>
<feature type="transmembrane region" description="Helical" evidence="2">
    <location>
        <begin position="140"/>
        <end position="163"/>
    </location>
</feature>
<proteinExistence type="predicted"/>
<keyword evidence="2" id="KW-1133">Transmembrane helix</keyword>
<feature type="compositionally biased region" description="Low complexity" evidence="1">
    <location>
        <begin position="176"/>
        <end position="191"/>
    </location>
</feature>
<feature type="region of interest" description="Disordered" evidence="1">
    <location>
        <begin position="172"/>
        <end position="193"/>
    </location>
</feature>
<organism evidence="3 4">
    <name type="scientific">Microlunatus antarcticus</name>
    <dbReference type="NCBI Taxonomy" id="53388"/>
    <lineage>
        <taxon>Bacteria</taxon>
        <taxon>Bacillati</taxon>
        <taxon>Actinomycetota</taxon>
        <taxon>Actinomycetes</taxon>
        <taxon>Propionibacteriales</taxon>
        <taxon>Propionibacteriaceae</taxon>
        <taxon>Microlunatus</taxon>
    </lineage>
</organism>
<accession>A0A7W5JW19</accession>
<feature type="transmembrane region" description="Helical" evidence="2">
    <location>
        <begin position="69"/>
        <end position="87"/>
    </location>
</feature>
<dbReference type="InterPro" id="IPR019051">
    <property type="entry name" value="Trp_biosyn_TM_oprn/chp"/>
</dbReference>
<keyword evidence="2" id="KW-0472">Membrane</keyword>